<evidence type="ECO:0000256" key="2">
    <source>
        <dbReference type="ARBA" id="ARBA00022448"/>
    </source>
</evidence>
<keyword evidence="3" id="KW-1003">Cell membrane</keyword>
<evidence type="ECO:0000256" key="5">
    <source>
        <dbReference type="ARBA" id="ARBA00022989"/>
    </source>
</evidence>
<dbReference type="EMBL" id="JAVDQT010000001">
    <property type="protein sequence ID" value="MDR6430680.1"/>
    <property type="molecule type" value="Genomic_DNA"/>
</dbReference>
<feature type="transmembrane region" description="Helical" evidence="7">
    <location>
        <begin position="280"/>
        <end position="302"/>
    </location>
</feature>
<keyword evidence="4 7" id="KW-0812">Transmembrane</keyword>
<evidence type="ECO:0000256" key="3">
    <source>
        <dbReference type="ARBA" id="ARBA00022475"/>
    </source>
</evidence>
<feature type="transmembrane region" description="Helical" evidence="7">
    <location>
        <begin position="93"/>
        <end position="112"/>
    </location>
</feature>
<comment type="subcellular location">
    <subcellularLocation>
        <location evidence="1">Cell membrane</location>
        <topology evidence="1">Multi-pass membrane protein</topology>
    </subcellularLocation>
</comment>
<name>A0ABU1M3Q8_9HYPH</name>
<feature type="transmembrane region" description="Helical" evidence="7">
    <location>
        <begin position="213"/>
        <end position="232"/>
    </location>
</feature>
<feature type="transmembrane region" description="Helical" evidence="7">
    <location>
        <begin position="314"/>
        <end position="335"/>
    </location>
</feature>
<evidence type="ECO:0000259" key="8">
    <source>
        <dbReference type="PROSITE" id="PS50850"/>
    </source>
</evidence>
<reference evidence="9 10" key="1">
    <citation type="submission" date="2023-07" db="EMBL/GenBank/DDBJ databases">
        <title>Sorghum-associated microbial communities from plants grown in Nebraska, USA.</title>
        <authorList>
            <person name="Schachtman D."/>
        </authorList>
    </citation>
    <scope>NUCLEOTIDE SEQUENCE [LARGE SCALE GENOMIC DNA]</scope>
    <source>
        <strain evidence="9 10">DS1730</strain>
    </source>
</reference>
<keyword evidence="2" id="KW-0813">Transport</keyword>
<feature type="transmembrane region" description="Helical" evidence="7">
    <location>
        <begin position="244"/>
        <end position="260"/>
    </location>
</feature>
<feature type="transmembrane region" description="Helical" evidence="7">
    <location>
        <begin position="417"/>
        <end position="440"/>
    </location>
</feature>
<keyword evidence="5 7" id="KW-1133">Transmembrane helix</keyword>
<dbReference type="Proteomes" id="UP001184614">
    <property type="component" value="Unassembled WGS sequence"/>
</dbReference>
<accession>A0ABU1M3Q8</accession>
<sequence length="513" mass="53991">MSATLTSLNTLVLKRCDPMLPQNRWLVLAIVSSALFLIVVDMTVLYTALPRLTHDLAASASEKLWIMNIYPLVVAGLLPGLGTLGDKLGHKRMFMNGLVVFGVASLCAAYSPNPEVLIAARALLACGAAMMMPATLSIIRLTFTDEKERSLAIGIWAAIASGGAAIGPVAGGVLLEYFWWGSVFLINVPVVLVALALSAFNLENRPLGSKRKWDLVGSIQIMIGLIALTYAVKELAKRDASMTVFAGALIIGLIATTIFVRRQFASNEPLIDFSLFNNRLFSTGVFAALVASGSLTGMELVFSQRLQLIEGLSPLQAGLMILPIPLAAFVAGPLAGIQLPRLGAGKVLWTSLGITAAGIIIYSLTYKKEPMFYITGLTILGFGVGAVMTAASSAIMGNAPIEKAGMAASVEEVSFELGNALGVTIFGSILSAFYTASFVLPAGSNIPPIVRDSLDEALLAAQSMPAADANALISLASQAFENAYVAVIVAAAILLIIATVATYIVQRRKVKIA</sequence>
<evidence type="ECO:0000256" key="4">
    <source>
        <dbReference type="ARBA" id="ARBA00022692"/>
    </source>
</evidence>
<dbReference type="PANTHER" id="PTHR42718:SF47">
    <property type="entry name" value="METHYL VIOLOGEN RESISTANCE PROTEIN SMVA"/>
    <property type="match status" value="1"/>
</dbReference>
<dbReference type="CDD" id="cd17321">
    <property type="entry name" value="MFS_MMR_MDR_like"/>
    <property type="match status" value="1"/>
</dbReference>
<dbReference type="PANTHER" id="PTHR42718">
    <property type="entry name" value="MAJOR FACILITATOR SUPERFAMILY MULTIDRUG TRANSPORTER MFSC"/>
    <property type="match status" value="1"/>
</dbReference>
<feature type="transmembrane region" description="Helical" evidence="7">
    <location>
        <begin position="25"/>
        <end position="49"/>
    </location>
</feature>
<proteinExistence type="predicted"/>
<feature type="transmembrane region" description="Helical" evidence="7">
    <location>
        <begin position="347"/>
        <end position="365"/>
    </location>
</feature>
<dbReference type="InterPro" id="IPR011701">
    <property type="entry name" value="MFS"/>
</dbReference>
<feature type="domain" description="Major facilitator superfamily (MFS) profile" evidence="8">
    <location>
        <begin position="27"/>
        <end position="509"/>
    </location>
</feature>
<keyword evidence="10" id="KW-1185">Reference proteome</keyword>
<dbReference type="InterPro" id="IPR020846">
    <property type="entry name" value="MFS_dom"/>
</dbReference>
<dbReference type="Gene3D" id="1.20.1250.20">
    <property type="entry name" value="MFS general substrate transporter like domains"/>
    <property type="match status" value="1"/>
</dbReference>
<feature type="transmembrane region" description="Helical" evidence="7">
    <location>
        <begin position="483"/>
        <end position="505"/>
    </location>
</feature>
<comment type="caution">
    <text evidence="9">The sequence shown here is derived from an EMBL/GenBank/DDBJ whole genome shotgun (WGS) entry which is preliminary data.</text>
</comment>
<evidence type="ECO:0000313" key="10">
    <source>
        <dbReference type="Proteomes" id="UP001184614"/>
    </source>
</evidence>
<dbReference type="RefSeq" id="WP_310009915.1">
    <property type="nucleotide sequence ID" value="NZ_JAVDQT010000001.1"/>
</dbReference>
<feature type="transmembrane region" description="Helical" evidence="7">
    <location>
        <begin position="151"/>
        <end position="171"/>
    </location>
</feature>
<dbReference type="Gene3D" id="1.20.1720.10">
    <property type="entry name" value="Multidrug resistance protein D"/>
    <property type="match status" value="1"/>
</dbReference>
<evidence type="ECO:0000256" key="7">
    <source>
        <dbReference type="SAM" id="Phobius"/>
    </source>
</evidence>
<feature type="transmembrane region" description="Helical" evidence="7">
    <location>
        <begin position="177"/>
        <end position="201"/>
    </location>
</feature>
<feature type="transmembrane region" description="Helical" evidence="7">
    <location>
        <begin position="118"/>
        <end position="139"/>
    </location>
</feature>
<evidence type="ECO:0000256" key="6">
    <source>
        <dbReference type="ARBA" id="ARBA00023136"/>
    </source>
</evidence>
<dbReference type="Pfam" id="PF07690">
    <property type="entry name" value="MFS_1"/>
    <property type="match status" value="1"/>
</dbReference>
<organism evidence="9 10">
    <name type="scientific">Brucella pseudogrignonensis</name>
    <dbReference type="NCBI Taxonomy" id="419475"/>
    <lineage>
        <taxon>Bacteria</taxon>
        <taxon>Pseudomonadati</taxon>
        <taxon>Pseudomonadota</taxon>
        <taxon>Alphaproteobacteria</taxon>
        <taxon>Hyphomicrobiales</taxon>
        <taxon>Brucellaceae</taxon>
        <taxon>Brucella/Ochrobactrum group</taxon>
        <taxon>Brucella</taxon>
    </lineage>
</organism>
<dbReference type="InterPro" id="IPR036259">
    <property type="entry name" value="MFS_trans_sf"/>
</dbReference>
<protein>
    <submittedName>
        <fullName evidence="9">DHA2 family multidrug resistance protein-like MFS transporter</fullName>
    </submittedName>
</protein>
<evidence type="ECO:0000256" key="1">
    <source>
        <dbReference type="ARBA" id="ARBA00004651"/>
    </source>
</evidence>
<dbReference type="PROSITE" id="PS50850">
    <property type="entry name" value="MFS"/>
    <property type="match status" value="1"/>
</dbReference>
<evidence type="ECO:0000313" key="9">
    <source>
        <dbReference type="EMBL" id="MDR6430680.1"/>
    </source>
</evidence>
<feature type="transmembrane region" description="Helical" evidence="7">
    <location>
        <begin position="371"/>
        <end position="396"/>
    </location>
</feature>
<dbReference type="SUPFAM" id="SSF103473">
    <property type="entry name" value="MFS general substrate transporter"/>
    <property type="match status" value="1"/>
</dbReference>
<keyword evidence="6 7" id="KW-0472">Membrane</keyword>
<feature type="transmembrane region" description="Helical" evidence="7">
    <location>
        <begin position="64"/>
        <end position="81"/>
    </location>
</feature>
<gene>
    <name evidence="9" type="ORF">J2782_000385</name>
</gene>